<gene>
    <name evidence="1" type="ORF">Q767_07430</name>
</gene>
<dbReference type="RefSeq" id="WP_023573212.1">
    <property type="nucleotide sequence ID" value="NZ_AVCS01000008.1"/>
</dbReference>
<proteinExistence type="predicted"/>
<evidence type="ECO:0000313" key="2">
    <source>
        <dbReference type="Proteomes" id="UP000030149"/>
    </source>
</evidence>
<evidence type="ECO:0000313" key="1">
    <source>
        <dbReference type="EMBL" id="KGO96085.1"/>
    </source>
</evidence>
<reference evidence="2" key="1">
    <citation type="submission" date="2013-09" db="EMBL/GenBank/DDBJ databases">
        <authorList>
            <person name="Zeng Z."/>
            <person name="Chen C."/>
        </authorList>
    </citation>
    <scope>NUCLEOTIDE SEQUENCE [LARGE SCALE GENOMIC DNA]</scope>
    <source>
        <strain evidence="2">DK69</strain>
    </source>
</reference>
<dbReference type="EMBL" id="JRLZ01000005">
    <property type="protein sequence ID" value="KGO96085.1"/>
    <property type="molecule type" value="Genomic_DNA"/>
</dbReference>
<dbReference type="PATRIC" id="fig|1107311.3.peg.1169"/>
<protein>
    <submittedName>
        <fullName evidence="1">Uncharacterized protein</fullName>
    </submittedName>
</protein>
<sequence>MKSTLENPLYFFESINDEVRIKKILDYNLHFSNYISYIIELPNDIFYEERDEFGNVTKGVTTVERELTSLLLRKLEVSKELMKNSYIKNEPHQNRNYLNIQFNTIQNIIFKNADLINRYPCLLLPLRGLVEFINDILLYPDMEKFELNEDGIQFEPSSDQQGSFILKTDREIIHEVLDYMKGENEKRETILSAEDFNQLMEYTTYLIEQEQIPEITKQLKPKLPNELIRFTFAVLHRELYTTKRKRVYFYDFIKLVFENFKNTSLKSIESQFGTKPRIYPHSFIPEIIKKHIE</sequence>
<dbReference type="Proteomes" id="UP000030149">
    <property type="component" value="Unassembled WGS sequence"/>
</dbReference>
<name>V6SC18_9FLAO</name>
<dbReference type="AlphaFoldDB" id="V6SC18"/>
<dbReference type="STRING" id="1107311.Q767_07430"/>
<dbReference type="OrthoDB" id="1446206at2"/>
<keyword evidence="2" id="KW-1185">Reference proteome</keyword>
<accession>V6SC18</accession>
<organism evidence="1 2">
    <name type="scientific">Flavobacterium enshiense DK69</name>
    <dbReference type="NCBI Taxonomy" id="1107311"/>
    <lineage>
        <taxon>Bacteria</taxon>
        <taxon>Pseudomonadati</taxon>
        <taxon>Bacteroidota</taxon>
        <taxon>Flavobacteriia</taxon>
        <taxon>Flavobacteriales</taxon>
        <taxon>Flavobacteriaceae</taxon>
        <taxon>Flavobacterium</taxon>
    </lineage>
</organism>
<comment type="caution">
    <text evidence="1">The sequence shown here is derived from an EMBL/GenBank/DDBJ whole genome shotgun (WGS) entry which is preliminary data.</text>
</comment>
<reference evidence="1 2" key="2">
    <citation type="journal article" date="2015" name="Stand. Genomic Sci.">
        <title>High quality draft genomic sequence of Flavobacterium enshiense DK69(T) and comparison among Flavobacterium genomes.</title>
        <authorList>
            <person name="Zeng Z."/>
            <person name="Chen C."/>
            <person name="Du H."/>
            <person name="Wang G."/>
            <person name="Li M."/>
        </authorList>
    </citation>
    <scope>NUCLEOTIDE SEQUENCE [LARGE SCALE GENOMIC DNA]</scope>
    <source>
        <strain evidence="1 2">DK69</strain>
    </source>
</reference>